<dbReference type="SMART" id="SM00921">
    <property type="entry name" value="MHC_II_beta"/>
    <property type="match status" value="1"/>
</dbReference>
<dbReference type="PANTHER" id="PTHR19944:SF99">
    <property type="entry name" value="HLA CLASS II HISTOCOMPATIBILITY ANTIGEN, DRB1 BETA CHAIN"/>
    <property type="match status" value="1"/>
</dbReference>
<keyword evidence="7" id="KW-0732">Signal</keyword>
<keyword evidence="5" id="KW-0325">Glycoprotein</keyword>
<feature type="domain" description="Ig-like" evidence="8">
    <location>
        <begin position="117"/>
        <end position="199"/>
    </location>
</feature>
<reference evidence="9 10" key="1">
    <citation type="submission" date="2024-01" db="EMBL/GenBank/DDBJ databases">
        <authorList>
            <person name="Alioto T."/>
            <person name="Alioto T."/>
            <person name="Gomez Garrido J."/>
        </authorList>
    </citation>
    <scope>NUCLEOTIDE SEQUENCE [LARGE SCALE GENOMIC DNA]</scope>
</reference>
<evidence type="ECO:0000256" key="6">
    <source>
        <dbReference type="SAM" id="Phobius"/>
    </source>
</evidence>
<evidence type="ECO:0000256" key="2">
    <source>
        <dbReference type="ARBA" id="ARBA00022692"/>
    </source>
</evidence>
<comment type="subcellular location">
    <subcellularLocation>
        <location evidence="1">Membrane</location>
        <topology evidence="1">Single-pass type I membrane protein</topology>
    </subcellularLocation>
</comment>
<dbReference type="PROSITE" id="PS50835">
    <property type="entry name" value="IG_LIKE"/>
    <property type="match status" value="1"/>
</dbReference>
<dbReference type="GO" id="GO:0006955">
    <property type="term" value="P:immune response"/>
    <property type="evidence" value="ECO:0007669"/>
    <property type="project" value="InterPro"/>
</dbReference>
<keyword evidence="2 6" id="KW-0812">Transmembrane</keyword>
<dbReference type="GO" id="GO:0019882">
    <property type="term" value="P:antigen processing and presentation"/>
    <property type="evidence" value="ECO:0007669"/>
    <property type="project" value="InterPro"/>
</dbReference>
<dbReference type="Gene3D" id="2.60.40.10">
    <property type="entry name" value="Immunoglobulins"/>
    <property type="match status" value="1"/>
</dbReference>
<keyword evidence="4" id="KW-1015">Disulfide bond</keyword>
<dbReference type="SUPFAM" id="SSF54452">
    <property type="entry name" value="MHC antigen-recognition domain"/>
    <property type="match status" value="1"/>
</dbReference>
<evidence type="ECO:0000313" key="9">
    <source>
        <dbReference type="EMBL" id="CAK6960671.1"/>
    </source>
</evidence>
<feature type="chain" id="PRO_5043976515" evidence="7">
    <location>
        <begin position="28"/>
        <end position="254"/>
    </location>
</feature>
<dbReference type="Gene3D" id="3.10.320.10">
    <property type="entry name" value="Class II Histocompatibility Antigen, M Beta Chain, Chain B, domain 1"/>
    <property type="match status" value="1"/>
</dbReference>
<dbReference type="Pfam" id="PF00969">
    <property type="entry name" value="MHC_II_beta"/>
    <property type="match status" value="1"/>
</dbReference>
<feature type="signal peptide" evidence="7">
    <location>
        <begin position="1"/>
        <end position="27"/>
    </location>
</feature>
<dbReference type="InterPro" id="IPR036179">
    <property type="entry name" value="Ig-like_dom_sf"/>
</dbReference>
<evidence type="ECO:0000256" key="4">
    <source>
        <dbReference type="ARBA" id="ARBA00023157"/>
    </source>
</evidence>
<dbReference type="GO" id="GO:0042613">
    <property type="term" value="C:MHC class II protein complex"/>
    <property type="evidence" value="ECO:0007669"/>
    <property type="project" value="InterPro"/>
</dbReference>
<dbReference type="PANTHER" id="PTHR19944">
    <property type="entry name" value="MHC CLASS II-RELATED"/>
    <property type="match status" value="1"/>
</dbReference>
<sequence>MTPLSFLNMHFISFFSLLCLLLSRADARYGHGLVRCQFTSNDGHDAVYLEQIYINKVLLVQYNSTLGEYVGYTKKTKDIADGLNKSKAFLKQEEKNTNACKTSIPFVADVLLKSVEPNVKMRSVEAASSRHPAMLVCSAYGFYPKQIRVTWLRDRKEVTSDVTSTEEISNGNWLYQIQSYLEYTPISGEKITCMVEHASLMEPKFYDWDPMPESNINKIAIGTAGLVLGLAFFSAGLTCYMRNTKRGRMQVPTS</sequence>
<dbReference type="SUPFAM" id="SSF48726">
    <property type="entry name" value="Immunoglobulin"/>
    <property type="match status" value="1"/>
</dbReference>
<dbReference type="Proteomes" id="UP001314229">
    <property type="component" value="Unassembled WGS sequence"/>
</dbReference>
<dbReference type="EMBL" id="CAWUFR010000045">
    <property type="protein sequence ID" value="CAK6960671.1"/>
    <property type="molecule type" value="Genomic_DNA"/>
</dbReference>
<dbReference type="InterPro" id="IPR014745">
    <property type="entry name" value="MHC_II_a/b_N"/>
</dbReference>
<dbReference type="InterPro" id="IPR003597">
    <property type="entry name" value="Ig_C1-set"/>
</dbReference>
<dbReference type="InterPro" id="IPR007110">
    <property type="entry name" value="Ig-like_dom"/>
</dbReference>
<dbReference type="SMART" id="SM00407">
    <property type="entry name" value="IGc1"/>
    <property type="match status" value="1"/>
</dbReference>
<dbReference type="Pfam" id="PF07654">
    <property type="entry name" value="C1-set"/>
    <property type="match status" value="1"/>
</dbReference>
<dbReference type="InterPro" id="IPR011162">
    <property type="entry name" value="MHC_I/II-like_Ag-recog"/>
</dbReference>
<dbReference type="InterPro" id="IPR013783">
    <property type="entry name" value="Ig-like_fold"/>
</dbReference>
<evidence type="ECO:0000313" key="10">
    <source>
        <dbReference type="Proteomes" id="UP001314229"/>
    </source>
</evidence>
<feature type="transmembrane region" description="Helical" evidence="6">
    <location>
        <begin position="219"/>
        <end position="240"/>
    </location>
</feature>
<keyword evidence="10" id="KW-1185">Reference proteome</keyword>
<accession>A0AAV1NM97</accession>
<dbReference type="AlphaFoldDB" id="A0AAV1NM97"/>
<name>A0AAV1NM97_SCOSC</name>
<dbReference type="InterPro" id="IPR050160">
    <property type="entry name" value="MHC/Immunoglobulin"/>
</dbReference>
<organism evidence="9 10">
    <name type="scientific">Scomber scombrus</name>
    <name type="common">Atlantic mackerel</name>
    <name type="synonym">Scomber vernalis</name>
    <dbReference type="NCBI Taxonomy" id="13677"/>
    <lineage>
        <taxon>Eukaryota</taxon>
        <taxon>Metazoa</taxon>
        <taxon>Chordata</taxon>
        <taxon>Craniata</taxon>
        <taxon>Vertebrata</taxon>
        <taxon>Euteleostomi</taxon>
        <taxon>Actinopterygii</taxon>
        <taxon>Neopterygii</taxon>
        <taxon>Teleostei</taxon>
        <taxon>Neoteleostei</taxon>
        <taxon>Acanthomorphata</taxon>
        <taxon>Pelagiaria</taxon>
        <taxon>Scombriformes</taxon>
        <taxon>Scombridae</taxon>
        <taxon>Scomber</taxon>
    </lineage>
</organism>
<keyword evidence="3 6" id="KW-1133">Transmembrane helix</keyword>
<protein>
    <submittedName>
        <fullName evidence="9">H-2 class II histocompatibility antigen, E-S beta chain-like</fullName>
    </submittedName>
</protein>
<dbReference type="InterPro" id="IPR000353">
    <property type="entry name" value="MHC_II_b_N"/>
</dbReference>
<evidence type="ECO:0000256" key="7">
    <source>
        <dbReference type="SAM" id="SignalP"/>
    </source>
</evidence>
<proteinExistence type="predicted"/>
<gene>
    <name evidence="9" type="ORF">FSCOSCO3_A004479</name>
</gene>
<keyword evidence="6" id="KW-0472">Membrane</keyword>
<evidence type="ECO:0000256" key="1">
    <source>
        <dbReference type="ARBA" id="ARBA00004479"/>
    </source>
</evidence>
<comment type="caution">
    <text evidence="9">The sequence shown here is derived from an EMBL/GenBank/DDBJ whole genome shotgun (WGS) entry which is preliminary data.</text>
</comment>
<evidence type="ECO:0000256" key="5">
    <source>
        <dbReference type="ARBA" id="ARBA00023180"/>
    </source>
</evidence>
<evidence type="ECO:0000256" key="3">
    <source>
        <dbReference type="ARBA" id="ARBA00022989"/>
    </source>
</evidence>
<evidence type="ECO:0000259" key="8">
    <source>
        <dbReference type="PROSITE" id="PS50835"/>
    </source>
</evidence>